<keyword evidence="3" id="KW-1185">Reference proteome</keyword>
<protein>
    <submittedName>
        <fullName evidence="2">Uncharacterized protein</fullName>
    </submittedName>
</protein>
<name>A0ABR3QPC8_9PLEO</name>
<evidence type="ECO:0000256" key="1">
    <source>
        <dbReference type="SAM" id="MobiDB-lite"/>
    </source>
</evidence>
<evidence type="ECO:0000313" key="2">
    <source>
        <dbReference type="EMBL" id="KAL1593744.1"/>
    </source>
</evidence>
<comment type="caution">
    <text evidence="2">The sequence shown here is derived from an EMBL/GenBank/DDBJ whole genome shotgun (WGS) entry which is preliminary data.</text>
</comment>
<accession>A0ABR3QPC8</accession>
<gene>
    <name evidence="2" type="ORF">SLS60_010476</name>
</gene>
<sequence>MALRYEDGISRIARGYESPFGDNVPPVASQLPASTQGSATQPTPSLLSLSLLSPAMLKAIDTAVETAVEKGLKTIQEESIKMMHDLFKKMADLENEKATEFKKWFDERLAGMDSRIQRNERVVRGTDDDQTRDIAGDEDAGATGGDSLAPVGGGSSQSHKPSLVSHSTSIAYAMDLTSFIA</sequence>
<dbReference type="Proteomes" id="UP001521785">
    <property type="component" value="Unassembled WGS sequence"/>
</dbReference>
<feature type="compositionally biased region" description="Polar residues" evidence="1">
    <location>
        <begin position="31"/>
        <end position="43"/>
    </location>
</feature>
<organism evidence="2 3">
    <name type="scientific">Paraconiothyrium brasiliense</name>
    <dbReference type="NCBI Taxonomy" id="300254"/>
    <lineage>
        <taxon>Eukaryota</taxon>
        <taxon>Fungi</taxon>
        <taxon>Dikarya</taxon>
        <taxon>Ascomycota</taxon>
        <taxon>Pezizomycotina</taxon>
        <taxon>Dothideomycetes</taxon>
        <taxon>Pleosporomycetidae</taxon>
        <taxon>Pleosporales</taxon>
        <taxon>Massarineae</taxon>
        <taxon>Didymosphaeriaceae</taxon>
        <taxon>Paraconiothyrium</taxon>
    </lineage>
</organism>
<dbReference type="EMBL" id="JAKJXO020000018">
    <property type="protein sequence ID" value="KAL1593744.1"/>
    <property type="molecule type" value="Genomic_DNA"/>
</dbReference>
<evidence type="ECO:0000313" key="3">
    <source>
        <dbReference type="Proteomes" id="UP001521785"/>
    </source>
</evidence>
<reference evidence="2 3" key="1">
    <citation type="submission" date="2024-02" db="EMBL/GenBank/DDBJ databases">
        <title>De novo assembly and annotation of 12 fungi associated with fruit tree decline syndrome in Ontario, Canada.</title>
        <authorList>
            <person name="Sulman M."/>
            <person name="Ellouze W."/>
            <person name="Ilyukhin E."/>
        </authorList>
    </citation>
    <scope>NUCLEOTIDE SEQUENCE [LARGE SCALE GENOMIC DNA]</scope>
    <source>
        <strain evidence="2 3">M42-189</strain>
    </source>
</reference>
<proteinExistence type="predicted"/>
<feature type="region of interest" description="Disordered" evidence="1">
    <location>
        <begin position="23"/>
        <end position="43"/>
    </location>
</feature>
<feature type="region of interest" description="Disordered" evidence="1">
    <location>
        <begin position="123"/>
        <end position="164"/>
    </location>
</feature>
<feature type="compositionally biased region" description="Basic and acidic residues" evidence="1">
    <location>
        <begin position="123"/>
        <end position="135"/>
    </location>
</feature>